<sequence>MRILLISLLFLCNWIHADTIKNYMNIADNIPQMEIKADPQAQAWARSARHVLTITCESIAETMIHANEITKNQGNPIFCLPAGVQLNASTLCELIQQTYKELSSQQSDKDSMTVSQVAWLGASKHYSCQQNKNPLVHVSAALGQH</sequence>
<evidence type="ECO:0000256" key="1">
    <source>
        <dbReference type="SAM" id="SignalP"/>
    </source>
</evidence>
<feature type="signal peptide" evidence="1">
    <location>
        <begin position="1"/>
        <end position="17"/>
    </location>
</feature>
<accession>A0A0W0ZZL4</accession>
<gene>
    <name evidence="2" type="ORF">Ltuc_2363</name>
</gene>
<dbReference type="STRING" id="40335.Ltuc_2363"/>
<feature type="chain" id="PRO_5006919230" evidence="1">
    <location>
        <begin position="18"/>
        <end position="145"/>
    </location>
</feature>
<proteinExistence type="predicted"/>
<keyword evidence="1" id="KW-0732">Signal</keyword>
<comment type="caution">
    <text evidence="2">The sequence shown here is derived from an EMBL/GenBank/DDBJ whole genome shotgun (WGS) entry which is preliminary data.</text>
</comment>
<name>A0A0W0ZZL4_9GAMM</name>
<dbReference type="Proteomes" id="UP000054693">
    <property type="component" value="Unassembled WGS sequence"/>
</dbReference>
<dbReference type="EMBL" id="LNZA01000001">
    <property type="protein sequence ID" value="KTD74516.1"/>
    <property type="molecule type" value="Genomic_DNA"/>
</dbReference>
<evidence type="ECO:0000313" key="3">
    <source>
        <dbReference type="Proteomes" id="UP000054693"/>
    </source>
</evidence>
<protein>
    <submittedName>
        <fullName evidence="2">Phosphatase</fullName>
    </submittedName>
</protein>
<dbReference type="PATRIC" id="fig|40335.7.peg.2521"/>
<dbReference type="RefSeq" id="WP_058521470.1">
    <property type="nucleotide sequence ID" value="NZ_CAAAIP010000003.1"/>
</dbReference>
<keyword evidence="3" id="KW-1185">Reference proteome</keyword>
<dbReference type="AlphaFoldDB" id="A0A0W0ZZL4"/>
<evidence type="ECO:0000313" key="2">
    <source>
        <dbReference type="EMBL" id="KTD74516.1"/>
    </source>
</evidence>
<reference evidence="2 3" key="1">
    <citation type="submission" date="2015-11" db="EMBL/GenBank/DDBJ databases">
        <title>Genomic analysis of 38 Legionella species identifies large and diverse effector repertoires.</title>
        <authorList>
            <person name="Burstein D."/>
            <person name="Amaro F."/>
            <person name="Zusman T."/>
            <person name="Lifshitz Z."/>
            <person name="Cohen O."/>
            <person name="Gilbert J.A."/>
            <person name="Pupko T."/>
            <person name="Shuman H.A."/>
            <person name="Segal G."/>
        </authorList>
    </citation>
    <scope>NUCLEOTIDE SEQUENCE [LARGE SCALE GENOMIC DNA]</scope>
    <source>
        <strain evidence="2 3">ATCC 49180</strain>
    </source>
</reference>
<organism evidence="2 3">
    <name type="scientific">Legionella tucsonensis</name>
    <dbReference type="NCBI Taxonomy" id="40335"/>
    <lineage>
        <taxon>Bacteria</taxon>
        <taxon>Pseudomonadati</taxon>
        <taxon>Pseudomonadota</taxon>
        <taxon>Gammaproteobacteria</taxon>
        <taxon>Legionellales</taxon>
        <taxon>Legionellaceae</taxon>
        <taxon>Legionella</taxon>
    </lineage>
</organism>